<dbReference type="EMBL" id="CM022214">
    <property type="protein sequence ID" value="KAF7002565.1"/>
    <property type="molecule type" value="Genomic_DNA"/>
</dbReference>
<sequence>VSSVEQLFKSAWIFL</sequence>
<feature type="non-terminal residue" evidence="1">
    <location>
        <position position="1"/>
    </location>
</feature>
<reference evidence="1" key="2">
    <citation type="submission" date="2020-03" db="EMBL/GenBank/DDBJ databases">
        <title>The second near-complete assembly of the hexaploid bread wheat (Triticum aestivum) genome.</title>
        <authorList>
            <person name="Zimin A.V."/>
            <person name="Puiu D."/>
            <person name="Shumante A."/>
            <person name="Alonge M."/>
            <person name="Salzberg S.L."/>
        </authorList>
    </citation>
    <scope>NUCLEOTIDE SEQUENCE</scope>
    <source>
        <tissue evidence="1">Leaf</tissue>
    </source>
</reference>
<proteinExistence type="predicted"/>
<evidence type="ECO:0000313" key="1">
    <source>
        <dbReference type="EMBL" id="KAF7002565.1"/>
    </source>
</evidence>
<dbReference type="Proteomes" id="UP000815260">
    <property type="component" value="Chromosome 2A"/>
</dbReference>
<comment type="caution">
    <text evidence="1">The sequence shown here is derived from an EMBL/GenBank/DDBJ whole genome shotgun (WGS) entry which is preliminary data.</text>
</comment>
<name>A0A9R1E321_WHEAT</name>
<reference evidence="1" key="1">
    <citation type="journal article" date="2017" name="Gigascience">
        <title>The first near-complete assembly of the hexaploid bread wheat genome, Triticum aestivum.</title>
        <authorList>
            <person name="Zimin A.V."/>
            <person name="Puiu D."/>
            <person name="Hall R."/>
            <person name="Kingan S."/>
            <person name="Clavijo B.J."/>
            <person name="Salzberg S.L."/>
        </authorList>
    </citation>
    <scope>NUCLEOTIDE SEQUENCE</scope>
    <source>
        <tissue evidence="1">Leaf</tissue>
    </source>
</reference>
<protein>
    <submittedName>
        <fullName evidence="1">Uncharacterized protein</fullName>
    </submittedName>
</protein>
<gene>
    <name evidence="1" type="ORF">CFC21_018043</name>
</gene>
<accession>A0A9R1E321</accession>
<organism evidence="1">
    <name type="scientific">Triticum aestivum</name>
    <name type="common">Wheat</name>
    <dbReference type="NCBI Taxonomy" id="4565"/>
    <lineage>
        <taxon>Eukaryota</taxon>
        <taxon>Viridiplantae</taxon>
        <taxon>Streptophyta</taxon>
        <taxon>Embryophyta</taxon>
        <taxon>Tracheophyta</taxon>
        <taxon>Spermatophyta</taxon>
        <taxon>Magnoliopsida</taxon>
        <taxon>Liliopsida</taxon>
        <taxon>Poales</taxon>
        <taxon>Poaceae</taxon>
        <taxon>BOP clade</taxon>
        <taxon>Pooideae</taxon>
        <taxon>Triticodae</taxon>
        <taxon>Triticeae</taxon>
        <taxon>Triticinae</taxon>
        <taxon>Triticum</taxon>
    </lineage>
</organism>